<gene>
    <name evidence="2" type="ORF">ACFOZ4_13430</name>
</gene>
<reference evidence="3" key="1">
    <citation type="journal article" date="2019" name="Int. J. Syst. Evol. Microbiol.">
        <title>The Global Catalogue of Microorganisms (GCM) 10K type strain sequencing project: providing services to taxonomists for standard genome sequencing and annotation.</title>
        <authorList>
            <consortium name="The Broad Institute Genomics Platform"/>
            <consortium name="The Broad Institute Genome Sequencing Center for Infectious Disease"/>
            <person name="Wu L."/>
            <person name="Ma J."/>
        </authorList>
    </citation>
    <scope>NUCLEOTIDE SEQUENCE [LARGE SCALE GENOMIC DNA]</scope>
    <source>
        <strain evidence="3">CGMCC 4.7289</strain>
    </source>
</reference>
<evidence type="ECO:0000313" key="2">
    <source>
        <dbReference type="EMBL" id="MFC4131607.1"/>
    </source>
</evidence>
<evidence type="ECO:0000256" key="1">
    <source>
        <dbReference type="SAM" id="MobiDB-lite"/>
    </source>
</evidence>
<dbReference type="Proteomes" id="UP001595816">
    <property type="component" value="Unassembled WGS sequence"/>
</dbReference>
<accession>A0ABV8LMR1</accession>
<dbReference type="EMBL" id="JBHSAY010000006">
    <property type="protein sequence ID" value="MFC4131607.1"/>
    <property type="molecule type" value="Genomic_DNA"/>
</dbReference>
<feature type="region of interest" description="Disordered" evidence="1">
    <location>
        <begin position="1"/>
        <end position="28"/>
    </location>
</feature>
<evidence type="ECO:0000313" key="3">
    <source>
        <dbReference type="Proteomes" id="UP001595816"/>
    </source>
</evidence>
<feature type="compositionally biased region" description="Polar residues" evidence="1">
    <location>
        <begin position="1"/>
        <end position="22"/>
    </location>
</feature>
<protein>
    <submittedName>
        <fullName evidence="2">Uncharacterized protein</fullName>
    </submittedName>
</protein>
<name>A0ABV8LMR1_9ACTN</name>
<comment type="caution">
    <text evidence="2">The sequence shown here is derived from an EMBL/GenBank/DDBJ whole genome shotgun (WGS) entry which is preliminary data.</text>
</comment>
<proteinExistence type="predicted"/>
<dbReference type="RefSeq" id="WP_253755297.1">
    <property type="nucleotide sequence ID" value="NZ_JAMZDZ010000001.1"/>
</dbReference>
<organism evidence="2 3">
    <name type="scientific">Hamadaea flava</name>
    <dbReference type="NCBI Taxonomy" id="1742688"/>
    <lineage>
        <taxon>Bacteria</taxon>
        <taxon>Bacillati</taxon>
        <taxon>Actinomycetota</taxon>
        <taxon>Actinomycetes</taxon>
        <taxon>Micromonosporales</taxon>
        <taxon>Micromonosporaceae</taxon>
        <taxon>Hamadaea</taxon>
    </lineage>
</organism>
<keyword evidence="3" id="KW-1185">Reference proteome</keyword>
<sequence>MSQSRQPSRHSAQATASHQNRATKALDPAETTRILPVCLLDCEPGVRRIAAQHAPLTDDAVKWLTELAGDPIEEPGVRDVAAARLATR</sequence>